<accession>A0ABR0MMG9</accession>
<proteinExistence type="predicted"/>
<dbReference type="EMBL" id="JARKNE010000012">
    <property type="protein sequence ID" value="KAK5775179.1"/>
    <property type="molecule type" value="Genomic_DNA"/>
</dbReference>
<keyword evidence="2" id="KW-1185">Reference proteome</keyword>
<evidence type="ECO:0000313" key="2">
    <source>
        <dbReference type="Proteomes" id="UP001358586"/>
    </source>
</evidence>
<sequence length="49" mass="5685">MTLSIKYTCMLPRWERLATNWRVLGDALSRKNGLKVPTEDNDITKMSET</sequence>
<organism evidence="1 2">
    <name type="scientific">Gossypium arboreum</name>
    <name type="common">Tree cotton</name>
    <name type="synonym">Gossypium nanking</name>
    <dbReference type="NCBI Taxonomy" id="29729"/>
    <lineage>
        <taxon>Eukaryota</taxon>
        <taxon>Viridiplantae</taxon>
        <taxon>Streptophyta</taxon>
        <taxon>Embryophyta</taxon>
        <taxon>Tracheophyta</taxon>
        <taxon>Spermatophyta</taxon>
        <taxon>Magnoliopsida</taxon>
        <taxon>eudicotyledons</taxon>
        <taxon>Gunneridae</taxon>
        <taxon>Pentapetalae</taxon>
        <taxon>rosids</taxon>
        <taxon>malvids</taxon>
        <taxon>Malvales</taxon>
        <taxon>Malvaceae</taxon>
        <taxon>Malvoideae</taxon>
        <taxon>Gossypium</taxon>
    </lineage>
</organism>
<comment type="caution">
    <text evidence="1">The sequence shown here is derived from an EMBL/GenBank/DDBJ whole genome shotgun (WGS) entry which is preliminary data.</text>
</comment>
<gene>
    <name evidence="1" type="ORF">PVK06_043048</name>
</gene>
<name>A0ABR0MMG9_GOSAR</name>
<protein>
    <submittedName>
        <fullName evidence="1">Uncharacterized protein</fullName>
    </submittedName>
</protein>
<reference evidence="1 2" key="1">
    <citation type="submission" date="2023-03" db="EMBL/GenBank/DDBJ databases">
        <title>WGS of Gossypium arboreum.</title>
        <authorList>
            <person name="Yu D."/>
        </authorList>
    </citation>
    <scope>NUCLEOTIDE SEQUENCE [LARGE SCALE GENOMIC DNA]</scope>
    <source>
        <tissue evidence="1">Leaf</tissue>
    </source>
</reference>
<evidence type="ECO:0000313" key="1">
    <source>
        <dbReference type="EMBL" id="KAK5775179.1"/>
    </source>
</evidence>
<dbReference type="Proteomes" id="UP001358586">
    <property type="component" value="Chromosome 12"/>
</dbReference>